<dbReference type="InterPro" id="IPR011010">
    <property type="entry name" value="DNA_brk_join_enz"/>
</dbReference>
<dbReference type="Proteomes" id="UP000276542">
    <property type="component" value="Unassembled WGS sequence"/>
</dbReference>
<dbReference type="EMBL" id="QYRP01000002">
    <property type="protein sequence ID" value="RJS45807.1"/>
    <property type="molecule type" value="Genomic_DNA"/>
</dbReference>
<evidence type="ECO:0000259" key="5">
    <source>
        <dbReference type="PROSITE" id="PS51898"/>
    </source>
</evidence>
<dbReference type="PROSITE" id="PS51900">
    <property type="entry name" value="CB"/>
    <property type="match status" value="1"/>
</dbReference>
<gene>
    <name evidence="7" type="ORF">D4739_05920</name>
</gene>
<reference evidence="8" key="1">
    <citation type="submission" date="2018-09" db="EMBL/GenBank/DDBJ databases">
        <authorList>
            <person name="Zhu H."/>
        </authorList>
    </citation>
    <scope>NUCLEOTIDE SEQUENCE [LARGE SCALE GENOMIC DNA]</scope>
    <source>
        <strain evidence="8">K1W22B-1</strain>
    </source>
</reference>
<dbReference type="InterPro" id="IPR004107">
    <property type="entry name" value="Integrase_SAM-like_N"/>
</dbReference>
<dbReference type="InterPro" id="IPR013762">
    <property type="entry name" value="Integrase-like_cat_sf"/>
</dbReference>
<dbReference type="GO" id="GO:0003677">
    <property type="term" value="F:DNA binding"/>
    <property type="evidence" value="ECO:0007669"/>
    <property type="project" value="UniProtKB-UniRule"/>
</dbReference>
<feature type="domain" description="Core-binding (CB)" evidence="6">
    <location>
        <begin position="67"/>
        <end position="153"/>
    </location>
</feature>
<dbReference type="InterPro" id="IPR002104">
    <property type="entry name" value="Integrase_catalytic"/>
</dbReference>
<evidence type="ECO:0000256" key="3">
    <source>
        <dbReference type="ARBA" id="ARBA00023172"/>
    </source>
</evidence>
<evidence type="ECO:0000256" key="1">
    <source>
        <dbReference type="ARBA" id="ARBA00022908"/>
    </source>
</evidence>
<dbReference type="PANTHER" id="PTHR30349">
    <property type="entry name" value="PHAGE INTEGRASE-RELATED"/>
    <property type="match status" value="1"/>
</dbReference>
<keyword evidence="3" id="KW-0233">DNA recombination</keyword>
<evidence type="ECO:0000256" key="4">
    <source>
        <dbReference type="PROSITE-ProRule" id="PRU01248"/>
    </source>
</evidence>
<dbReference type="Gene3D" id="1.10.443.10">
    <property type="entry name" value="Intergrase catalytic core"/>
    <property type="match status" value="1"/>
</dbReference>
<dbReference type="Gene3D" id="1.10.150.130">
    <property type="match status" value="1"/>
</dbReference>
<name>A0A3A5HCV3_9ACTN</name>
<comment type="caution">
    <text evidence="7">The sequence shown here is derived from an EMBL/GenBank/DDBJ whole genome shotgun (WGS) entry which is preliminary data.</text>
</comment>
<keyword evidence="2 4" id="KW-0238">DNA-binding</keyword>
<dbReference type="GO" id="GO:0006310">
    <property type="term" value="P:DNA recombination"/>
    <property type="evidence" value="ECO:0007669"/>
    <property type="project" value="UniProtKB-KW"/>
</dbReference>
<dbReference type="Pfam" id="PF14659">
    <property type="entry name" value="Phage_int_SAM_3"/>
    <property type="match status" value="1"/>
</dbReference>
<dbReference type="CDD" id="cd01189">
    <property type="entry name" value="INT_ICEBs1_C_like"/>
    <property type="match status" value="1"/>
</dbReference>
<dbReference type="PROSITE" id="PS51898">
    <property type="entry name" value="TYR_RECOMBINASE"/>
    <property type="match status" value="1"/>
</dbReference>
<evidence type="ECO:0000256" key="2">
    <source>
        <dbReference type="ARBA" id="ARBA00023125"/>
    </source>
</evidence>
<evidence type="ECO:0000313" key="8">
    <source>
        <dbReference type="Proteomes" id="UP000276542"/>
    </source>
</evidence>
<evidence type="ECO:0000259" key="6">
    <source>
        <dbReference type="PROSITE" id="PS51900"/>
    </source>
</evidence>
<evidence type="ECO:0000313" key="7">
    <source>
        <dbReference type="EMBL" id="RJS45807.1"/>
    </source>
</evidence>
<dbReference type="AlphaFoldDB" id="A0A3A5HCV3"/>
<dbReference type="Pfam" id="PF00589">
    <property type="entry name" value="Phage_integrase"/>
    <property type="match status" value="1"/>
</dbReference>
<dbReference type="PANTHER" id="PTHR30349:SF91">
    <property type="entry name" value="INTA PROTEIN"/>
    <property type="match status" value="1"/>
</dbReference>
<dbReference type="InterPro" id="IPR050090">
    <property type="entry name" value="Tyrosine_recombinase_XerCD"/>
</dbReference>
<dbReference type="OrthoDB" id="148546at2"/>
<feature type="domain" description="Tyr recombinase" evidence="5">
    <location>
        <begin position="197"/>
        <end position="396"/>
    </location>
</feature>
<keyword evidence="1" id="KW-0229">DNA integration</keyword>
<dbReference type="InterPro" id="IPR010998">
    <property type="entry name" value="Integrase_recombinase_N"/>
</dbReference>
<proteinExistence type="predicted"/>
<keyword evidence="8" id="KW-1185">Reference proteome</keyword>
<protein>
    <submittedName>
        <fullName evidence="7">Site-specific integrase</fullName>
    </submittedName>
</protein>
<organism evidence="7 8">
    <name type="scientific">Nocardioides cavernaquae</name>
    <dbReference type="NCBI Taxonomy" id="2321396"/>
    <lineage>
        <taxon>Bacteria</taxon>
        <taxon>Bacillati</taxon>
        <taxon>Actinomycetota</taxon>
        <taxon>Actinomycetes</taxon>
        <taxon>Propionibacteriales</taxon>
        <taxon>Nocardioidaceae</taxon>
        <taxon>Nocardioides</taxon>
    </lineage>
</organism>
<sequence length="407" mass="45631">MMARKRLNGEGSIYPYEHGFRGYVWVTTPSGRRQRKYVSAKSRPEVVDKLQAIRSAAARGPVNTKFPTLESYLDGWLTEVVRPSLAPSTASNYDLFCRRYIVQDLGKKRLDRLTVRDVQTWVNALRTRCQCCAQAKDAAREKPRCCELGKCCGQVAAEWTVHQAWMVLRGALTQAMRDELVSRNVAALVRVPVPRKKSRTVWSVDDARKFLESSRSAGDPLHAGYVLMLVLGLRRGELLGLAWEDVDLDGREARIEWQLQRVDGQLIRRRTKTSASDAALPLPDIALDALKSHQTLEKVSRLRAGEAWHKSGLVLTTRFGLPLDPRNFHRKFKERAEAAGVPVVSVHSTRRTCASLLVELGVHPRVAMTILRHSQIAVTMDIYSQVTSQSTRDALAQLGSRLAGGEQ</sequence>
<accession>A0A3A5HCV3</accession>
<dbReference type="GO" id="GO:0015074">
    <property type="term" value="P:DNA integration"/>
    <property type="evidence" value="ECO:0007669"/>
    <property type="project" value="UniProtKB-KW"/>
</dbReference>
<dbReference type="InterPro" id="IPR044068">
    <property type="entry name" value="CB"/>
</dbReference>
<dbReference type="SUPFAM" id="SSF56349">
    <property type="entry name" value="DNA breaking-rejoining enzymes"/>
    <property type="match status" value="1"/>
</dbReference>